<evidence type="ECO:0000259" key="15">
    <source>
        <dbReference type="PROSITE" id="PS50011"/>
    </source>
</evidence>
<dbReference type="InterPro" id="IPR017441">
    <property type="entry name" value="Protein_kinase_ATP_BS"/>
</dbReference>
<dbReference type="Pfam" id="PF00069">
    <property type="entry name" value="Pkinase"/>
    <property type="match status" value="1"/>
</dbReference>
<evidence type="ECO:0000256" key="8">
    <source>
        <dbReference type="ARBA" id="ARBA00022840"/>
    </source>
</evidence>
<comment type="subcellular location">
    <subcellularLocation>
        <location evidence="1">Membrane</location>
        <topology evidence="1">Single-pass type I membrane protein</topology>
    </subcellularLocation>
</comment>
<evidence type="ECO:0000256" key="4">
    <source>
        <dbReference type="ARBA" id="ARBA00022692"/>
    </source>
</evidence>
<keyword evidence="6 12" id="KW-0547">Nucleotide-binding</keyword>
<dbReference type="Proteomes" id="UP000626092">
    <property type="component" value="Unassembled WGS sequence"/>
</dbReference>
<protein>
    <recommendedName>
        <fullName evidence="15">Protein kinase domain-containing protein</fullName>
    </recommendedName>
</protein>
<keyword evidence="4 13" id="KW-0812">Transmembrane</keyword>
<sequence>MCTSVFMSPPLSIVIFLLSAYHTGSIALAASVNNTSETFFKLCPPTRCSNSGPIIRYPFRLNTQPTFCGREGYQLSCSANNAVFPLRLSGDYYVREIYYPNNWISLTEIPKNSPNCPIQSLLSFNRSGSILEEPNGNLAIANCSQGVVETEGLFGPIDCLSDGGDGNGSLVYVMDGSYPMDKLPSQCIIFKYVRFAHVLDVEVPLERLMREGEIIENYRIDYECLVCERDGNYCGFNSTSNETMCSSPMARKSSNVALIVGTSVGGGTTLLALSMFIIYRFRKSDNERETELKIEKFLQSYKTLIPTRYTFSEIKGITSRFKKRLGQGGFGSVYQGKLANGVPVAVKVLESSKGNEEEFINEVATISRIHHFNVVHLVGFCYEGTWRALVYEFMPNGSLDKFLFSKEGNRSQSRPILNWETLQQIAKGVAHGIEYLHQGCNQRILHFDIKPHNILLDQNFQPKISDFGLAKVCAKNQSVVSMTNARGTEGYIAPELFSKNFGEVSYKSDVYSFGMLLLEMVGYKKNDHVSDESQEAQIYFPEQIYDRMSEGMELGLQVEMDGDEEIGKKLALVGLWCIQWSPTSRPSMTRVVQILEGDLGNLEMPPRPFLSSRIDHS</sequence>
<evidence type="ECO:0000313" key="16">
    <source>
        <dbReference type="EMBL" id="KAF7124992.1"/>
    </source>
</evidence>
<proteinExistence type="predicted"/>
<dbReference type="PROSITE" id="PS50011">
    <property type="entry name" value="PROTEIN_KINASE_DOM"/>
    <property type="match status" value="1"/>
</dbReference>
<dbReference type="Gene3D" id="3.30.200.20">
    <property type="entry name" value="Phosphorylase Kinase, domain 1"/>
    <property type="match status" value="1"/>
</dbReference>
<keyword evidence="10 13" id="KW-0472">Membrane</keyword>
<organism evidence="16 17">
    <name type="scientific">Rhododendron simsii</name>
    <name type="common">Sims's rhododendron</name>
    <dbReference type="NCBI Taxonomy" id="118357"/>
    <lineage>
        <taxon>Eukaryota</taxon>
        <taxon>Viridiplantae</taxon>
        <taxon>Streptophyta</taxon>
        <taxon>Embryophyta</taxon>
        <taxon>Tracheophyta</taxon>
        <taxon>Spermatophyta</taxon>
        <taxon>Magnoliopsida</taxon>
        <taxon>eudicotyledons</taxon>
        <taxon>Gunneridae</taxon>
        <taxon>Pentapetalae</taxon>
        <taxon>asterids</taxon>
        <taxon>Ericales</taxon>
        <taxon>Ericaceae</taxon>
        <taxon>Ericoideae</taxon>
        <taxon>Rhodoreae</taxon>
        <taxon>Rhododendron</taxon>
    </lineage>
</organism>
<feature type="transmembrane region" description="Helical" evidence="13">
    <location>
        <begin position="256"/>
        <end position="279"/>
    </location>
</feature>
<dbReference type="GO" id="GO:0004674">
    <property type="term" value="F:protein serine/threonine kinase activity"/>
    <property type="evidence" value="ECO:0007669"/>
    <property type="project" value="UniProtKB-KW"/>
</dbReference>
<dbReference type="PROSITE" id="PS00108">
    <property type="entry name" value="PROTEIN_KINASE_ST"/>
    <property type="match status" value="1"/>
</dbReference>
<dbReference type="InterPro" id="IPR008271">
    <property type="entry name" value="Ser/Thr_kinase_AS"/>
</dbReference>
<evidence type="ECO:0000256" key="12">
    <source>
        <dbReference type="PROSITE-ProRule" id="PRU10141"/>
    </source>
</evidence>
<feature type="signal peptide" evidence="14">
    <location>
        <begin position="1"/>
        <end position="25"/>
    </location>
</feature>
<keyword evidence="8 12" id="KW-0067">ATP-binding</keyword>
<dbReference type="OrthoDB" id="547665at2759"/>
<dbReference type="FunFam" id="3.30.200.20:FF:000178">
    <property type="entry name" value="serine/threonine-protein kinase PBS1-like"/>
    <property type="match status" value="1"/>
</dbReference>
<keyword evidence="2" id="KW-0723">Serine/threonine-protein kinase</keyword>
<evidence type="ECO:0000313" key="17">
    <source>
        <dbReference type="Proteomes" id="UP000626092"/>
    </source>
</evidence>
<evidence type="ECO:0000256" key="6">
    <source>
        <dbReference type="ARBA" id="ARBA00022741"/>
    </source>
</evidence>
<dbReference type="GO" id="GO:0030247">
    <property type="term" value="F:polysaccharide binding"/>
    <property type="evidence" value="ECO:0007669"/>
    <property type="project" value="InterPro"/>
</dbReference>
<feature type="binding site" evidence="12">
    <location>
        <position position="347"/>
    </location>
    <ligand>
        <name>ATP</name>
        <dbReference type="ChEBI" id="CHEBI:30616"/>
    </ligand>
</feature>
<dbReference type="EMBL" id="WJXA01000012">
    <property type="protein sequence ID" value="KAF7124992.1"/>
    <property type="molecule type" value="Genomic_DNA"/>
</dbReference>
<evidence type="ECO:0000256" key="13">
    <source>
        <dbReference type="SAM" id="Phobius"/>
    </source>
</evidence>
<dbReference type="InterPro" id="IPR000719">
    <property type="entry name" value="Prot_kinase_dom"/>
</dbReference>
<dbReference type="InterPro" id="IPR011009">
    <property type="entry name" value="Kinase-like_dom_sf"/>
</dbReference>
<dbReference type="AlphaFoldDB" id="A0A834G3L1"/>
<dbReference type="SUPFAM" id="SSF56112">
    <property type="entry name" value="Protein kinase-like (PK-like)"/>
    <property type="match status" value="1"/>
</dbReference>
<keyword evidence="9 13" id="KW-1133">Transmembrane helix</keyword>
<evidence type="ECO:0000256" key="10">
    <source>
        <dbReference type="ARBA" id="ARBA00023136"/>
    </source>
</evidence>
<keyword evidence="11" id="KW-0325">Glycoprotein</keyword>
<evidence type="ECO:0000256" key="2">
    <source>
        <dbReference type="ARBA" id="ARBA00022527"/>
    </source>
</evidence>
<accession>A0A834G3L1</accession>
<dbReference type="InterPro" id="IPR045874">
    <property type="entry name" value="LRK10/LRL21-25-like"/>
</dbReference>
<dbReference type="Gene3D" id="1.10.510.10">
    <property type="entry name" value="Transferase(Phosphotransferase) domain 1"/>
    <property type="match status" value="1"/>
</dbReference>
<keyword evidence="3" id="KW-0808">Transferase</keyword>
<dbReference type="SMART" id="SM00220">
    <property type="entry name" value="S_TKc"/>
    <property type="match status" value="1"/>
</dbReference>
<keyword evidence="17" id="KW-1185">Reference proteome</keyword>
<evidence type="ECO:0000256" key="1">
    <source>
        <dbReference type="ARBA" id="ARBA00004479"/>
    </source>
</evidence>
<dbReference type="GO" id="GO:0005524">
    <property type="term" value="F:ATP binding"/>
    <property type="evidence" value="ECO:0007669"/>
    <property type="project" value="UniProtKB-UniRule"/>
</dbReference>
<dbReference type="GO" id="GO:0016020">
    <property type="term" value="C:membrane"/>
    <property type="evidence" value="ECO:0007669"/>
    <property type="project" value="UniProtKB-SubCell"/>
</dbReference>
<evidence type="ECO:0000256" key="5">
    <source>
        <dbReference type="ARBA" id="ARBA00022729"/>
    </source>
</evidence>
<keyword evidence="5 14" id="KW-0732">Signal</keyword>
<reference evidence="16" key="1">
    <citation type="submission" date="2019-11" db="EMBL/GenBank/DDBJ databases">
        <authorList>
            <person name="Liu Y."/>
            <person name="Hou J."/>
            <person name="Li T.-Q."/>
            <person name="Guan C.-H."/>
            <person name="Wu X."/>
            <person name="Wu H.-Z."/>
            <person name="Ling F."/>
            <person name="Zhang R."/>
            <person name="Shi X.-G."/>
            <person name="Ren J.-P."/>
            <person name="Chen E.-F."/>
            <person name="Sun J.-M."/>
        </authorList>
    </citation>
    <scope>NUCLEOTIDE SEQUENCE</scope>
    <source>
        <strain evidence="16">Adult_tree_wgs_1</strain>
        <tissue evidence="16">Leaves</tissue>
    </source>
</reference>
<dbReference type="Pfam" id="PF13947">
    <property type="entry name" value="GUB_WAK_bind"/>
    <property type="match status" value="1"/>
</dbReference>
<evidence type="ECO:0000256" key="14">
    <source>
        <dbReference type="SAM" id="SignalP"/>
    </source>
</evidence>
<evidence type="ECO:0000256" key="11">
    <source>
        <dbReference type="ARBA" id="ARBA00023180"/>
    </source>
</evidence>
<comment type="caution">
    <text evidence="16">The sequence shown here is derived from an EMBL/GenBank/DDBJ whole genome shotgun (WGS) entry which is preliminary data.</text>
</comment>
<feature type="chain" id="PRO_5032470110" description="Protein kinase domain-containing protein" evidence="14">
    <location>
        <begin position="26"/>
        <end position="617"/>
    </location>
</feature>
<evidence type="ECO:0000256" key="9">
    <source>
        <dbReference type="ARBA" id="ARBA00022989"/>
    </source>
</evidence>
<dbReference type="FunFam" id="1.10.510.10:FF:000590">
    <property type="entry name" value="PR5-like receptor kinase"/>
    <property type="match status" value="1"/>
</dbReference>
<evidence type="ECO:0000256" key="3">
    <source>
        <dbReference type="ARBA" id="ARBA00022679"/>
    </source>
</evidence>
<gene>
    <name evidence="16" type="ORF">RHSIM_Rhsim12G0087300</name>
</gene>
<name>A0A834G3L1_RHOSS</name>
<dbReference type="InterPro" id="IPR025287">
    <property type="entry name" value="WAK_GUB"/>
</dbReference>
<feature type="domain" description="Protein kinase" evidence="15">
    <location>
        <begin position="319"/>
        <end position="610"/>
    </location>
</feature>
<dbReference type="PROSITE" id="PS00107">
    <property type="entry name" value="PROTEIN_KINASE_ATP"/>
    <property type="match status" value="1"/>
</dbReference>
<keyword evidence="7" id="KW-0418">Kinase</keyword>
<dbReference type="PANTHER" id="PTHR27009">
    <property type="entry name" value="RUST RESISTANCE KINASE LR10-RELATED"/>
    <property type="match status" value="1"/>
</dbReference>
<evidence type="ECO:0000256" key="7">
    <source>
        <dbReference type="ARBA" id="ARBA00022777"/>
    </source>
</evidence>